<gene>
    <name evidence="1" type="ORF">AAV35_012815</name>
    <name evidence="2" type="ORF">MJ3_13519</name>
</gene>
<reference evidence="4" key="2">
    <citation type="submission" date="2015-06" db="EMBL/GenBank/DDBJ databases">
        <title>Salimicrobium jeotgali MJ3, isolated from Myulchi jeot, a traditional Korean fermented seafood.</title>
        <authorList>
            <person name="Kim K.H."/>
            <person name="Jeon C.O."/>
            <person name="Jin H.M."/>
        </authorList>
    </citation>
    <scope>NUCLEOTIDE SEQUENCE [LARGE SCALE GENOMIC DNA]</scope>
    <source>
        <strain evidence="4">MJ3</strain>
    </source>
</reference>
<keyword evidence="3" id="KW-1185">Reference proteome</keyword>
<reference evidence="1" key="3">
    <citation type="submission" date="2016-11" db="EMBL/GenBank/DDBJ databases">
        <title>Salimicrobium jeotgali MJ3, isolated from Myulchi jeot, a traditional Korean fermented seafood.</title>
        <authorList>
            <person name="Kim K.H."/>
            <person name="Jeon C.O."/>
            <person name="Jin H.M."/>
        </authorList>
    </citation>
    <scope>NUCLEOTIDE SEQUENCE</scope>
    <source>
        <strain evidence="1">MJ3</strain>
    </source>
</reference>
<evidence type="ECO:0000313" key="2">
    <source>
        <dbReference type="EMBL" id="EKE30463.1"/>
    </source>
</evidence>
<accession>K2G5E8</accession>
<dbReference type="AlphaFoldDB" id="K2G5E8"/>
<dbReference type="RefSeq" id="WP_008592629.1">
    <property type="nucleotide sequence ID" value="NZ_AMPQ01000045.1"/>
</dbReference>
<dbReference type="Proteomes" id="UP000011746">
    <property type="component" value="Unassembled WGS sequence"/>
</dbReference>
<dbReference type="EMBL" id="AMPQ01000045">
    <property type="protein sequence ID" value="EKE30463.1"/>
    <property type="molecule type" value="Genomic_DNA"/>
</dbReference>
<sequence>MRKNDMKRVEELWKRIEYIGNASHFDDDTMTALGSVFGEMKSTIKQQQERIDSITQAQTQLRGDGMERVDYIRFLEKELSHTKNAAFRDIEKSLQASNYLDKPYKSVERKELYNQLTIAAHENESLKEQNRRLTTALESIYSMTLQTDIDINGVFHRYDYRQVAKEALEEDE</sequence>
<name>K2G5E8_9BACI</name>
<dbReference type="EMBL" id="CP011361">
    <property type="protein sequence ID" value="AKG05543.1"/>
    <property type="molecule type" value="Genomic_DNA"/>
</dbReference>
<organism evidence="2 3">
    <name type="scientific">Salimicrobium jeotgali</name>
    <dbReference type="NCBI Taxonomy" id="1230341"/>
    <lineage>
        <taxon>Bacteria</taxon>
        <taxon>Bacillati</taxon>
        <taxon>Bacillota</taxon>
        <taxon>Bacilli</taxon>
        <taxon>Bacillales</taxon>
        <taxon>Bacillaceae</taxon>
        <taxon>Salimicrobium</taxon>
    </lineage>
</organism>
<evidence type="ECO:0000313" key="1">
    <source>
        <dbReference type="EMBL" id="AKG05543.1"/>
    </source>
</evidence>
<protein>
    <submittedName>
        <fullName evidence="2">Uncharacterized protein</fullName>
    </submittedName>
</protein>
<proteinExistence type="predicted"/>
<dbReference type="Proteomes" id="UP000092654">
    <property type="component" value="Chromosome"/>
</dbReference>
<evidence type="ECO:0000313" key="4">
    <source>
        <dbReference type="Proteomes" id="UP000092654"/>
    </source>
</evidence>
<evidence type="ECO:0000313" key="3">
    <source>
        <dbReference type="Proteomes" id="UP000011746"/>
    </source>
</evidence>
<reference evidence="2 3" key="1">
    <citation type="journal article" date="2012" name="J. Bacteriol.">
        <title>Draft Genome Sequence of Salimicrobium sp. Strain MJ3, Isolated from Myulchi-Jeot, Korean Fermented Seafood.</title>
        <authorList>
            <person name="Lee S.H."/>
            <person name="Jung J.Y."/>
            <person name="Jeon C.O."/>
        </authorList>
    </citation>
    <scope>NUCLEOTIDE SEQUENCE [LARGE SCALE GENOMIC DNA]</scope>
    <source>
        <strain evidence="2 3">MJ3</strain>
    </source>
</reference>
<dbReference type="STRING" id="1230341.AAV35_012815"/>
<dbReference type="KEGG" id="sje:AAV35_012815"/>